<keyword evidence="4 6" id="KW-1133">Transmembrane helix</keyword>
<feature type="domain" description="ResB-like" evidence="7">
    <location>
        <begin position="288"/>
        <end position="366"/>
    </location>
</feature>
<keyword evidence="2 6" id="KW-0812">Transmembrane</keyword>
<proteinExistence type="predicted"/>
<dbReference type="eggNOG" id="COG1333">
    <property type="taxonomic scope" value="Bacteria"/>
</dbReference>
<evidence type="ECO:0000313" key="8">
    <source>
        <dbReference type="EMBL" id="CEN36587.1"/>
    </source>
</evidence>
<evidence type="ECO:0000259" key="7">
    <source>
        <dbReference type="Pfam" id="PF05140"/>
    </source>
</evidence>
<evidence type="ECO:0000256" key="1">
    <source>
        <dbReference type="ARBA" id="ARBA00004141"/>
    </source>
</evidence>
<feature type="transmembrane region" description="Helical" evidence="6">
    <location>
        <begin position="12"/>
        <end position="34"/>
    </location>
</feature>
<comment type="subcellular location">
    <subcellularLocation>
        <location evidence="1">Membrane</location>
        <topology evidence="1">Multi-pass membrane protein</topology>
    </subcellularLocation>
</comment>
<dbReference type="GO" id="GO:0017004">
    <property type="term" value="P:cytochrome complex assembly"/>
    <property type="evidence" value="ECO:0007669"/>
    <property type="project" value="UniProtKB-KW"/>
</dbReference>
<keyword evidence="3" id="KW-0201">Cytochrome c-type biogenesis</keyword>
<organism evidence="8 9">
    <name type="scientific">Capnocytophaga cynodegmi</name>
    <dbReference type="NCBI Taxonomy" id="28189"/>
    <lineage>
        <taxon>Bacteria</taxon>
        <taxon>Pseudomonadati</taxon>
        <taxon>Bacteroidota</taxon>
        <taxon>Flavobacteriia</taxon>
        <taxon>Flavobacteriales</taxon>
        <taxon>Flavobacteriaceae</taxon>
        <taxon>Capnocytophaga</taxon>
    </lineage>
</organism>
<evidence type="ECO:0000256" key="2">
    <source>
        <dbReference type="ARBA" id="ARBA00022692"/>
    </source>
</evidence>
<evidence type="ECO:0000256" key="4">
    <source>
        <dbReference type="ARBA" id="ARBA00022989"/>
    </source>
</evidence>
<feature type="transmembrane region" description="Helical" evidence="6">
    <location>
        <begin position="150"/>
        <end position="169"/>
    </location>
</feature>
<name>A0A0B7HFB0_9FLAO</name>
<evidence type="ECO:0000256" key="6">
    <source>
        <dbReference type="SAM" id="Phobius"/>
    </source>
</evidence>
<feature type="transmembrane region" description="Helical" evidence="6">
    <location>
        <begin position="46"/>
        <end position="65"/>
    </location>
</feature>
<feature type="transmembrane region" description="Helical" evidence="6">
    <location>
        <begin position="120"/>
        <end position="138"/>
    </location>
</feature>
<dbReference type="InterPro" id="IPR023494">
    <property type="entry name" value="Cyt_c_bgen_Ccs1/CcsB/ResB"/>
</dbReference>
<gene>
    <name evidence="8" type="ORF">CCYN2B_320053</name>
</gene>
<feature type="transmembrane region" description="Helical" evidence="6">
    <location>
        <begin position="384"/>
        <end position="405"/>
    </location>
</feature>
<dbReference type="GO" id="GO:0016020">
    <property type="term" value="C:membrane"/>
    <property type="evidence" value="ECO:0007669"/>
    <property type="project" value="UniProtKB-SubCell"/>
</dbReference>
<keyword evidence="5 6" id="KW-0472">Membrane</keyword>
<dbReference type="Proteomes" id="UP000038055">
    <property type="component" value="Unassembled WGS sequence"/>
</dbReference>
<evidence type="ECO:0000313" key="9">
    <source>
        <dbReference type="Proteomes" id="UP000038055"/>
    </source>
</evidence>
<keyword evidence="9" id="KW-1185">Reference proteome</keyword>
<protein>
    <recommendedName>
        <fullName evidence="7">ResB-like domain-containing protein</fullName>
    </recommendedName>
</protein>
<evidence type="ECO:0000256" key="3">
    <source>
        <dbReference type="ARBA" id="ARBA00022748"/>
    </source>
</evidence>
<dbReference type="Pfam" id="PF05140">
    <property type="entry name" value="ResB"/>
    <property type="match status" value="1"/>
</dbReference>
<dbReference type="AlphaFoldDB" id="A0A0B7HFB0"/>
<dbReference type="STRING" id="28189.CCYN74_200044"/>
<feature type="transmembrane region" description="Helical" evidence="6">
    <location>
        <begin position="77"/>
        <end position="100"/>
    </location>
</feature>
<dbReference type="PANTHER" id="PTHR31566:SF5">
    <property type="entry name" value="RESB-LIKE DOMAIN-CONTAINING PROTEIN"/>
    <property type="match status" value="1"/>
</dbReference>
<dbReference type="InterPro" id="IPR007816">
    <property type="entry name" value="ResB-like_domain"/>
</dbReference>
<sequence>MNLDKEFHKSNQYRYSVVIALLSLLLGFILQYFLGSIPKSWFSFPQNIIGGLAFVFLNTAIFFIFKKKNFINLHSSTPFAIVTVITLGVLTIGLGSISVGQEHHASPFWLKLGLDDITKTWYFALIYLMALTNLWLVILKRSMVYQQKNITFLLNHFGLWLIMFAGVLGQGDLVRFKMNLYKDKVEWRATDDNGNVIELPIAMELKSFDIDIYPNKLFVIDSAGNALPKSKPMGFMLEKDGSQGEILNWKITQHQYFEKAVPETDSTYVNHGMWGATNAAFVTVENLKTGEKKQEWISAGNFQLPPRTIQLDAEHTLVMAPAEARKFQSEVSIYQKDTEEVRNEKIEVNHPIKVDGWKVYQVSYDERMGRWSELSVVELILDPWLPVVYTGIFILMAGGIAFLFVNRR</sequence>
<dbReference type="EMBL" id="CDOD01000026">
    <property type="protein sequence ID" value="CEN36587.1"/>
    <property type="molecule type" value="Genomic_DNA"/>
</dbReference>
<dbReference type="RefSeq" id="WP_041992617.1">
    <property type="nucleotide sequence ID" value="NZ_CDOD01000026.1"/>
</dbReference>
<reference evidence="9" key="1">
    <citation type="submission" date="2015-01" db="EMBL/GenBank/DDBJ databases">
        <authorList>
            <person name="MANFREDI Pablo"/>
        </authorList>
    </citation>
    <scope>NUCLEOTIDE SEQUENCE [LARGE SCALE GENOMIC DNA]</scope>
    <source>
        <strain evidence="9">Ccyn2B</strain>
    </source>
</reference>
<accession>A0A0B7HFB0</accession>
<evidence type="ECO:0000256" key="5">
    <source>
        <dbReference type="ARBA" id="ARBA00023136"/>
    </source>
</evidence>
<dbReference type="PANTHER" id="PTHR31566">
    <property type="entry name" value="CYTOCHROME C BIOGENESIS PROTEIN CCS1, CHLOROPLASTIC"/>
    <property type="match status" value="1"/>
</dbReference>